<evidence type="ECO:0000256" key="2">
    <source>
        <dbReference type="ARBA" id="ARBA00022448"/>
    </source>
</evidence>
<keyword evidence="4 7" id="KW-0812">Transmembrane</keyword>
<proteinExistence type="inferred from homology"/>
<feature type="transmembrane region" description="Helical" evidence="7">
    <location>
        <begin position="319"/>
        <end position="344"/>
    </location>
</feature>
<protein>
    <recommendedName>
        <fullName evidence="8">ABC transmembrane type-1 domain-containing protein</fullName>
    </recommendedName>
</protein>
<dbReference type="PANTHER" id="PTHR30465:SF0">
    <property type="entry name" value="OLIGOPEPTIDE TRANSPORT SYSTEM PERMEASE PROTEIN APPB"/>
    <property type="match status" value="1"/>
</dbReference>
<feature type="transmembrane region" description="Helical" evidence="7">
    <location>
        <begin position="291"/>
        <end position="313"/>
    </location>
</feature>
<dbReference type="PROSITE" id="PS50928">
    <property type="entry name" value="ABC_TM1"/>
    <property type="match status" value="1"/>
</dbReference>
<dbReference type="Proteomes" id="UP000054526">
    <property type="component" value="Unassembled WGS sequence"/>
</dbReference>
<evidence type="ECO:0000313" key="10">
    <source>
        <dbReference type="Proteomes" id="UP000054526"/>
    </source>
</evidence>
<evidence type="ECO:0000256" key="1">
    <source>
        <dbReference type="ARBA" id="ARBA00004651"/>
    </source>
</evidence>
<evidence type="ECO:0000256" key="3">
    <source>
        <dbReference type="ARBA" id="ARBA00022475"/>
    </source>
</evidence>
<dbReference type="InterPro" id="IPR035906">
    <property type="entry name" value="MetI-like_sf"/>
</dbReference>
<keyword evidence="3" id="KW-1003">Cell membrane</keyword>
<dbReference type="InterPro" id="IPR000515">
    <property type="entry name" value="MetI-like"/>
</dbReference>
<comment type="similarity">
    <text evidence="7">Belongs to the binding-protein-dependent transport system permease family.</text>
</comment>
<dbReference type="Pfam" id="PF00528">
    <property type="entry name" value="BPD_transp_1"/>
    <property type="match status" value="1"/>
</dbReference>
<feature type="transmembrane region" description="Helical" evidence="7">
    <location>
        <begin position="148"/>
        <end position="169"/>
    </location>
</feature>
<sequence>MKTLIKWVLLALVTCVGIFLLTYLNKFVLTDEPDRMQLLVAHGVSLEGVASTLPGSAVVNETEGILSVPYGRVEEYKALALRETLVKMALGVPLDNAKLSFEHFWFHVKDQLYNYLNGDFGTITGPNGQWEIPLTDALKGMLARSLGYFFPGLLLGLCLAFVLSIVASLRRGAARLLDGMHALLVGLPDFFLVTILTFASIYCYKLTGERLFHVAAFSDTVPFILPLLTIALIPGVLIYGTLRLAIERELSQDYVVTARSKGLSGREVLLTHVLRNVVEDLLIVMPKATNLALASMVVAEAFCDILGLGGTIVSSKLSGVSALPAACFILAVISIVLHAVYALLRKRFVIRVRGVA</sequence>
<keyword evidence="6 7" id="KW-0472">Membrane</keyword>
<evidence type="ECO:0000256" key="5">
    <source>
        <dbReference type="ARBA" id="ARBA00022989"/>
    </source>
</evidence>
<accession>A0ABR5A7P0</accession>
<keyword evidence="5 7" id="KW-1133">Transmembrane helix</keyword>
<evidence type="ECO:0000313" key="9">
    <source>
        <dbReference type="EMBL" id="KIL37039.1"/>
    </source>
</evidence>
<feature type="domain" description="ABC transmembrane type-1" evidence="8">
    <location>
        <begin position="142"/>
        <end position="341"/>
    </location>
</feature>
<gene>
    <name evidence="9" type="ORF">SD71_05120</name>
</gene>
<dbReference type="EMBL" id="JXAL01000003">
    <property type="protein sequence ID" value="KIL37039.1"/>
    <property type="molecule type" value="Genomic_DNA"/>
</dbReference>
<dbReference type="CDD" id="cd06261">
    <property type="entry name" value="TM_PBP2"/>
    <property type="match status" value="1"/>
</dbReference>
<evidence type="ECO:0000256" key="6">
    <source>
        <dbReference type="ARBA" id="ARBA00023136"/>
    </source>
</evidence>
<name>A0ABR5A7P0_9BACL</name>
<feature type="transmembrane region" description="Helical" evidence="7">
    <location>
        <begin position="7"/>
        <end position="24"/>
    </location>
</feature>
<reference evidence="9 10" key="1">
    <citation type="submission" date="2014-12" db="EMBL/GenBank/DDBJ databases">
        <title>Draft genome sequence of Cohnella kolymensis strain B-2846.</title>
        <authorList>
            <person name="Karlyshev A.V."/>
            <person name="Kudryashova E.B."/>
        </authorList>
    </citation>
    <scope>NUCLEOTIDE SEQUENCE [LARGE SCALE GENOMIC DNA]</scope>
    <source>
        <strain evidence="9 10">VKM B-2846</strain>
    </source>
</reference>
<dbReference type="SUPFAM" id="SSF161098">
    <property type="entry name" value="MetI-like"/>
    <property type="match status" value="1"/>
</dbReference>
<evidence type="ECO:0000256" key="7">
    <source>
        <dbReference type="RuleBase" id="RU363032"/>
    </source>
</evidence>
<feature type="transmembrane region" description="Helical" evidence="7">
    <location>
        <begin position="181"/>
        <end position="202"/>
    </location>
</feature>
<feature type="transmembrane region" description="Helical" evidence="7">
    <location>
        <begin position="222"/>
        <end position="242"/>
    </location>
</feature>
<organism evidence="9 10">
    <name type="scientific">Cohnella kolymensis</name>
    <dbReference type="NCBI Taxonomy" id="1590652"/>
    <lineage>
        <taxon>Bacteria</taxon>
        <taxon>Bacillati</taxon>
        <taxon>Bacillota</taxon>
        <taxon>Bacilli</taxon>
        <taxon>Bacillales</taxon>
        <taxon>Paenibacillaceae</taxon>
        <taxon>Cohnella</taxon>
    </lineage>
</organism>
<dbReference type="Gene3D" id="1.10.3720.10">
    <property type="entry name" value="MetI-like"/>
    <property type="match status" value="1"/>
</dbReference>
<dbReference type="PANTHER" id="PTHR30465">
    <property type="entry name" value="INNER MEMBRANE ABC TRANSPORTER"/>
    <property type="match status" value="1"/>
</dbReference>
<keyword evidence="10" id="KW-1185">Reference proteome</keyword>
<keyword evidence="2 7" id="KW-0813">Transport</keyword>
<evidence type="ECO:0000256" key="4">
    <source>
        <dbReference type="ARBA" id="ARBA00022692"/>
    </source>
</evidence>
<dbReference type="RefSeq" id="WP_041060423.1">
    <property type="nucleotide sequence ID" value="NZ_JXAL01000003.1"/>
</dbReference>
<comment type="subcellular location">
    <subcellularLocation>
        <location evidence="1 7">Cell membrane</location>
        <topology evidence="1 7">Multi-pass membrane protein</topology>
    </subcellularLocation>
</comment>
<comment type="caution">
    <text evidence="9">The sequence shown here is derived from an EMBL/GenBank/DDBJ whole genome shotgun (WGS) entry which is preliminary data.</text>
</comment>
<evidence type="ECO:0000259" key="8">
    <source>
        <dbReference type="PROSITE" id="PS50928"/>
    </source>
</evidence>